<protein>
    <submittedName>
        <fullName evidence="2">SusD/RagB family nutrient-binding outer membrane lipoprotein</fullName>
    </submittedName>
</protein>
<dbReference type="EMBL" id="QNVU01000006">
    <property type="protein sequence ID" value="REC51860.1"/>
    <property type="molecule type" value="Genomic_DNA"/>
</dbReference>
<feature type="chain" id="PRO_5017766861" evidence="1">
    <location>
        <begin position="22"/>
        <end position="538"/>
    </location>
</feature>
<keyword evidence="2" id="KW-0449">Lipoprotein</keyword>
<dbReference type="PROSITE" id="PS51257">
    <property type="entry name" value="PROKAR_LIPOPROTEIN"/>
    <property type="match status" value="1"/>
</dbReference>
<proteinExistence type="predicted"/>
<dbReference type="Pfam" id="PF12771">
    <property type="entry name" value="SusD-like_2"/>
    <property type="match status" value="1"/>
</dbReference>
<dbReference type="Gene3D" id="1.25.40.390">
    <property type="match status" value="1"/>
</dbReference>
<evidence type="ECO:0000313" key="3">
    <source>
        <dbReference type="Proteomes" id="UP000256924"/>
    </source>
</evidence>
<comment type="caution">
    <text evidence="2">The sequence shown here is derived from an EMBL/GenBank/DDBJ whole genome shotgun (WGS) entry which is preliminary data.</text>
</comment>
<evidence type="ECO:0000256" key="1">
    <source>
        <dbReference type="SAM" id="SignalP"/>
    </source>
</evidence>
<dbReference type="RefSeq" id="WP_116097095.1">
    <property type="nucleotide sequence ID" value="NZ_QNVU01000006.1"/>
</dbReference>
<organism evidence="2 3">
    <name type="scientific">Candidatus Chryseobacterium massiliense</name>
    <dbReference type="NCBI Taxonomy" id="204089"/>
    <lineage>
        <taxon>Bacteria</taxon>
        <taxon>Pseudomonadati</taxon>
        <taxon>Bacteroidota</taxon>
        <taxon>Flavobacteriia</taxon>
        <taxon>Flavobacteriales</taxon>
        <taxon>Weeksellaceae</taxon>
        <taxon>Chryseobacterium group</taxon>
        <taxon>Chryseobacterium</taxon>
    </lineage>
</organism>
<keyword evidence="3" id="KW-1185">Reference proteome</keyword>
<evidence type="ECO:0000313" key="2">
    <source>
        <dbReference type="EMBL" id="REC51860.1"/>
    </source>
</evidence>
<keyword evidence="1" id="KW-0732">Signal</keyword>
<dbReference type="InterPro" id="IPR011990">
    <property type="entry name" value="TPR-like_helical_dom_sf"/>
</dbReference>
<name>A0A3D9BE31_9FLAO</name>
<dbReference type="SUPFAM" id="SSF48452">
    <property type="entry name" value="TPR-like"/>
    <property type="match status" value="1"/>
</dbReference>
<dbReference type="Proteomes" id="UP000256924">
    <property type="component" value="Unassembled WGS sequence"/>
</dbReference>
<gene>
    <name evidence="2" type="ORF">DRF68_04635</name>
</gene>
<sequence length="538" mass="58874">MKKFKIIVSLLLIGAMTTSCNDYLDVNENPNQIHEDALSPQLVFPGAVSQIYRTQANTMMQFGNVMMNSWAGNSYVFGSPFAKEYTLSAVDNSFYNGIWNGIYLNVNNFVYIENIANADHKYDNYVAMAKIMKAYYLQTIVDLYGDIPYSEAFKGQDNLTPKYDNDETVYQSLYKNLEEATTLIQAGNPAALVPTSDDIVFQGNMTNWNSFANSVKLRMLLRMSKVTGTMATFRDQKLAALSSAINSGQSFISVDVLENPGYSPSSDDNMNPFFLTWRINSAASAPQNYSLITVSEHMAVSLNGNPNSFSESYYQKFNALPDPRRSRLFTTVAYTGLPAGSLKGVRQGATPGQPGAPSDLTTVSRLASGNFSGAAALSLTSGNRGGVIMSLAESKFLQAEAALRYPSLFSGAQTAFNAGINASAVWLGLTATNMTSYINNANTRPGLGWTGTDAQKLEAIMTQKWIALTNVNPTEMFIEYNRTGFPITPLATSASMPNKPYRLIYPVSEYVGNSANVPNITSAEAFTKNSKTPFWNQN</sequence>
<reference evidence="2 3" key="1">
    <citation type="journal article" date="2004" name="Emerg. Infect. Dis.">
        <title>Amoebae-resisting bacteria isolated from human nasal swabs by amoebal coculture.</title>
        <authorList>
            <person name="Greub G."/>
            <person name="La Scola B."/>
            <person name="Raoult D."/>
        </authorList>
    </citation>
    <scope>NUCLEOTIDE SEQUENCE [LARGE SCALE GENOMIC DNA]</scope>
    <source>
        <strain evidence="2 3">CCUG 51329</strain>
    </source>
</reference>
<dbReference type="InterPro" id="IPR041662">
    <property type="entry name" value="SusD-like_2"/>
</dbReference>
<dbReference type="AlphaFoldDB" id="A0A3D9BE31"/>
<feature type="signal peptide" evidence="1">
    <location>
        <begin position="1"/>
        <end position="21"/>
    </location>
</feature>
<accession>A0A3D9BE31</accession>